<dbReference type="RefSeq" id="WP_009649916.1">
    <property type="nucleotide sequence ID" value="NC_009715.2"/>
</dbReference>
<dbReference type="GeneID" id="61002187"/>
<feature type="chain" id="PRO_5002709690" evidence="1">
    <location>
        <begin position="26"/>
        <end position="198"/>
    </location>
</feature>
<gene>
    <name evidence="2" type="ORF">CCV52592_0393</name>
</gene>
<keyword evidence="3" id="KW-1185">Reference proteome</keyword>
<dbReference type="HOGENOM" id="CLU_099826_0_0_7"/>
<proteinExistence type="predicted"/>
<dbReference type="GO" id="GO:0009055">
    <property type="term" value="F:electron transfer activity"/>
    <property type="evidence" value="ECO:0007669"/>
    <property type="project" value="InterPro"/>
</dbReference>
<sequence>MKSMAFKGALALMIFACFLFGKNEAYTDVVKSLYIDESSSKVIGRLLPTNAVSIESVKNDRVKLTITGYVNPSVANVIYFSDSQRVIAAAFSKTANIEFKILQKGKSGKWDKAQVVAYASKDNFTNELKPMLVKAEQIYNENCGICHVLPEPSHSKANQWPGLLQSMLSRTAIEKNDEWLVIQYLQKHSEDVKLKEIK</sequence>
<evidence type="ECO:0000313" key="2">
    <source>
        <dbReference type="EMBL" id="EAT99698.1"/>
    </source>
</evidence>
<name>A7GYA2_CAMC5</name>
<reference evidence="2" key="1">
    <citation type="submission" date="2016-07" db="EMBL/GenBank/DDBJ databases">
        <title>Comparative genomics of the Campylobacter concisus group.</title>
        <authorList>
            <person name="Miller W.G."/>
            <person name="Yee E."/>
            <person name="Chapman M.H."/>
            <person name="Huynh S."/>
            <person name="Bono J.L."/>
            <person name="On S.L.W."/>
            <person name="StLeger J."/>
            <person name="Foster G."/>
            <person name="Parker C.T."/>
        </authorList>
    </citation>
    <scope>NUCLEOTIDE SEQUENCE</scope>
    <source>
        <strain evidence="2">525.92</strain>
    </source>
</reference>
<dbReference type="Proteomes" id="UP000006380">
    <property type="component" value="Chromosome"/>
</dbReference>
<organism evidence="2 3">
    <name type="scientific">Campylobacter curvus (strain 525.92)</name>
    <dbReference type="NCBI Taxonomy" id="360105"/>
    <lineage>
        <taxon>Bacteria</taxon>
        <taxon>Pseudomonadati</taxon>
        <taxon>Campylobacterota</taxon>
        <taxon>Epsilonproteobacteria</taxon>
        <taxon>Campylobacterales</taxon>
        <taxon>Campylobacteraceae</taxon>
        <taxon>Campylobacter</taxon>
    </lineage>
</organism>
<dbReference type="GO" id="GO:0020037">
    <property type="term" value="F:heme binding"/>
    <property type="evidence" value="ECO:0007669"/>
    <property type="project" value="InterPro"/>
</dbReference>
<dbReference type="KEGG" id="ccv:CCV52592_0393"/>
<keyword evidence="1" id="KW-0732">Signal</keyword>
<accession>A7GYA2</accession>
<dbReference type="OrthoDB" id="196859at2"/>
<dbReference type="SUPFAM" id="SSF46626">
    <property type="entry name" value="Cytochrome c"/>
    <property type="match status" value="1"/>
</dbReference>
<protein>
    <submittedName>
        <fullName evidence="2">Molybdopterin-containing oxidoreductase II, DMSO/TMAO/BSO reductase family, monoheme c-type cytochrome</fullName>
    </submittedName>
</protein>
<dbReference type="InterPro" id="IPR036909">
    <property type="entry name" value="Cyt_c-like_dom_sf"/>
</dbReference>
<feature type="signal peptide" evidence="1">
    <location>
        <begin position="1"/>
        <end position="25"/>
    </location>
</feature>
<evidence type="ECO:0000313" key="3">
    <source>
        <dbReference type="Proteomes" id="UP000006380"/>
    </source>
</evidence>
<dbReference type="AlphaFoldDB" id="A7GYA2"/>
<dbReference type="EMBL" id="CP000767">
    <property type="protein sequence ID" value="EAT99698.1"/>
    <property type="molecule type" value="Genomic_DNA"/>
</dbReference>
<evidence type="ECO:0000256" key="1">
    <source>
        <dbReference type="SAM" id="SignalP"/>
    </source>
</evidence>
<dbReference type="STRING" id="360105.CCV52592_0393"/>